<dbReference type="PANTHER" id="PTHR30627:SF1">
    <property type="entry name" value="PEPTIDOGLYCAN D,D-TRANSPEPTIDASE FTSI"/>
    <property type="match status" value="1"/>
</dbReference>
<protein>
    <submittedName>
        <fullName evidence="7">Cell division protein FtsI</fullName>
    </submittedName>
</protein>
<feature type="transmembrane region" description="Helical" evidence="4">
    <location>
        <begin position="49"/>
        <end position="71"/>
    </location>
</feature>
<evidence type="ECO:0000256" key="2">
    <source>
        <dbReference type="ARBA" id="ARBA00022645"/>
    </source>
</evidence>
<keyword evidence="8" id="KW-1185">Reference proteome</keyword>
<dbReference type="SUPFAM" id="SSF56601">
    <property type="entry name" value="beta-lactamase/transpeptidase-like"/>
    <property type="match status" value="1"/>
</dbReference>
<keyword evidence="2" id="KW-0645">Protease</keyword>
<keyword evidence="3 4" id="KW-0472">Membrane</keyword>
<dbReference type="Gene3D" id="3.40.710.10">
    <property type="entry name" value="DD-peptidase/beta-lactamase superfamily"/>
    <property type="match status" value="1"/>
</dbReference>
<dbReference type="SUPFAM" id="SSF56519">
    <property type="entry name" value="Penicillin binding protein dimerisation domain"/>
    <property type="match status" value="1"/>
</dbReference>
<dbReference type="InterPro" id="IPR050515">
    <property type="entry name" value="Beta-lactam/transpept"/>
</dbReference>
<dbReference type="Proteomes" id="UP001156694">
    <property type="component" value="Unassembled WGS sequence"/>
</dbReference>
<dbReference type="PANTHER" id="PTHR30627">
    <property type="entry name" value="PEPTIDOGLYCAN D,D-TRANSPEPTIDASE"/>
    <property type="match status" value="1"/>
</dbReference>
<keyword evidence="7" id="KW-0132">Cell division</keyword>
<keyword evidence="4" id="KW-0812">Transmembrane</keyword>
<evidence type="ECO:0000256" key="4">
    <source>
        <dbReference type="SAM" id="Phobius"/>
    </source>
</evidence>
<gene>
    <name evidence="7" type="primary">ftsI</name>
    <name evidence="7" type="ORF">GCM10007939_11610</name>
</gene>
<comment type="caution">
    <text evidence="7">The sequence shown here is derived from an EMBL/GenBank/DDBJ whole genome shotgun (WGS) entry which is preliminary data.</text>
</comment>
<proteinExistence type="predicted"/>
<dbReference type="GO" id="GO:0051301">
    <property type="term" value="P:cell division"/>
    <property type="evidence" value="ECO:0007669"/>
    <property type="project" value="UniProtKB-KW"/>
</dbReference>
<feature type="domain" description="Penicillin-binding protein dimerisation" evidence="6">
    <location>
        <begin position="90"/>
        <end position="224"/>
    </location>
</feature>
<evidence type="ECO:0000256" key="1">
    <source>
        <dbReference type="ARBA" id="ARBA00004370"/>
    </source>
</evidence>
<dbReference type="Pfam" id="PF00905">
    <property type="entry name" value="Transpeptidase"/>
    <property type="match status" value="1"/>
</dbReference>
<dbReference type="InterPro" id="IPR036138">
    <property type="entry name" value="PBP_dimer_sf"/>
</dbReference>
<dbReference type="InterPro" id="IPR005311">
    <property type="entry name" value="PBP_dimer"/>
</dbReference>
<dbReference type="EMBL" id="BSNN01000002">
    <property type="protein sequence ID" value="GLQ34878.1"/>
    <property type="molecule type" value="Genomic_DNA"/>
</dbReference>
<comment type="subcellular location">
    <subcellularLocation>
        <location evidence="1">Membrane</location>
    </subcellularLocation>
</comment>
<name>A0ABQ5VUH4_9RHOB</name>
<dbReference type="Pfam" id="PF03717">
    <property type="entry name" value="PBP_dimer"/>
    <property type="match status" value="1"/>
</dbReference>
<evidence type="ECO:0000259" key="6">
    <source>
        <dbReference type="Pfam" id="PF03717"/>
    </source>
</evidence>
<evidence type="ECO:0000313" key="7">
    <source>
        <dbReference type="EMBL" id="GLQ34878.1"/>
    </source>
</evidence>
<keyword evidence="4" id="KW-1133">Transmembrane helix</keyword>
<evidence type="ECO:0000313" key="8">
    <source>
        <dbReference type="Proteomes" id="UP001156694"/>
    </source>
</evidence>
<keyword evidence="2" id="KW-0121">Carboxypeptidase</keyword>
<dbReference type="Gene3D" id="3.30.450.330">
    <property type="match status" value="1"/>
</dbReference>
<reference evidence="8" key="1">
    <citation type="journal article" date="2019" name="Int. J. Syst. Evol. Microbiol.">
        <title>The Global Catalogue of Microorganisms (GCM) 10K type strain sequencing project: providing services to taxonomists for standard genome sequencing and annotation.</title>
        <authorList>
            <consortium name="The Broad Institute Genomics Platform"/>
            <consortium name="The Broad Institute Genome Sequencing Center for Infectious Disease"/>
            <person name="Wu L."/>
            <person name="Ma J."/>
        </authorList>
    </citation>
    <scope>NUCLEOTIDE SEQUENCE [LARGE SCALE GENOMIC DNA]</scope>
    <source>
        <strain evidence="8">NBRC 110140</strain>
    </source>
</reference>
<accession>A0ABQ5VUH4</accession>
<dbReference type="InterPro" id="IPR012338">
    <property type="entry name" value="Beta-lactam/transpept-like"/>
</dbReference>
<organism evidence="7 8">
    <name type="scientific">Amylibacter marinus</name>
    <dbReference type="NCBI Taxonomy" id="1475483"/>
    <lineage>
        <taxon>Bacteria</taxon>
        <taxon>Pseudomonadati</taxon>
        <taxon>Pseudomonadota</taxon>
        <taxon>Alphaproteobacteria</taxon>
        <taxon>Rhodobacterales</taxon>
        <taxon>Paracoccaceae</taxon>
        <taxon>Amylibacter</taxon>
    </lineage>
</organism>
<dbReference type="RefSeq" id="WP_284376927.1">
    <property type="nucleotide sequence ID" value="NZ_BSNN01000002.1"/>
</dbReference>
<dbReference type="InterPro" id="IPR001460">
    <property type="entry name" value="PCN-bd_Tpept"/>
</dbReference>
<keyword evidence="7" id="KW-0131">Cell cycle</keyword>
<feature type="domain" description="Penicillin-binding protein transpeptidase" evidence="5">
    <location>
        <begin position="262"/>
        <end position="570"/>
    </location>
</feature>
<sequence length="597" mass="64890">MRREPLRPLAQVIHTREQGENPDMIEARARAKRNQAIAVKHRLRAENRLLILGLAFVVGFGAIGAKMGMLANSAPAETAYFASTSKIINQRADITDRNGNVLATNLTTQALYAQPPLMVDGVKAAKDLVEIFPDLDLDRLTRDFTSGKRKFIWLKKRISPEQRQLVHDLGEPGLLFGNREMRLYPNGKLAAHILGGTRFGEEGVRAAEVLGVAGVEKYFDDMLRDPALEGSPLQLSLDLSAQSATREVLEDGMIYMNAKGAAAILMDVHTGEILSMVSLPDFDPNERPRPATTGDASDSPLFNRAAQGVYELGSTFKIFTVATSLEKGLANPNTMIETKSPMKWGKFPIRDYKNYGPELSVQDVIMKSSNVGTARMALAAGTSAQKDMLKSLGFFEEVPVELIEASQTKPLLPKRWSDISTITISYGHGLSATPLHLATAYASMANGGYAVKPTLQRLDVTEAKGARVMSERTSQQLVNMLRRVVNDENGTATMGEVPGYEVAGKTGTAEKPNAQGGYDKKKVIATFASVFPASNPKYTLVVALDEPEINAVGEDRRTAGWTAVPVAAEIIARVAPILGLRPLAPKQPITYTQTSNQ</sequence>
<evidence type="ECO:0000259" key="5">
    <source>
        <dbReference type="Pfam" id="PF00905"/>
    </source>
</evidence>
<evidence type="ECO:0000256" key="3">
    <source>
        <dbReference type="ARBA" id="ARBA00023136"/>
    </source>
</evidence>
<keyword evidence="2" id="KW-0378">Hydrolase</keyword>
<dbReference type="Gene3D" id="3.90.1310.10">
    <property type="entry name" value="Penicillin-binding protein 2a (Domain 2)"/>
    <property type="match status" value="1"/>
</dbReference>